<organism evidence="3 4">
    <name type="scientific">Mucilaginibacter conchicola</name>
    <dbReference type="NCBI Taxonomy" id="2303333"/>
    <lineage>
        <taxon>Bacteria</taxon>
        <taxon>Pseudomonadati</taxon>
        <taxon>Bacteroidota</taxon>
        <taxon>Sphingobacteriia</taxon>
        <taxon>Sphingobacteriales</taxon>
        <taxon>Sphingobacteriaceae</taxon>
        <taxon>Mucilaginibacter</taxon>
    </lineage>
</organism>
<dbReference type="Pfam" id="PF11175">
    <property type="entry name" value="DUF2961"/>
    <property type="match status" value="1"/>
</dbReference>
<proteinExistence type="predicted"/>
<accession>A0A372NWI5</accession>
<dbReference type="RefSeq" id="WP_117390041.1">
    <property type="nucleotide sequence ID" value="NZ_QWDC01000001.1"/>
</dbReference>
<feature type="signal peptide" evidence="2">
    <location>
        <begin position="1"/>
        <end position="21"/>
    </location>
</feature>
<evidence type="ECO:0000256" key="2">
    <source>
        <dbReference type="SAM" id="SignalP"/>
    </source>
</evidence>
<feature type="region of interest" description="Disordered" evidence="1">
    <location>
        <begin position="42"/>
        <end position="71"/>
    </location>
</feature>
<comment type="caution">
    <text evidence="3">The sequence shown here is derived from an EMBL/GenBank/DDBJ whole genome shotgun (WGS) entry which is preliminary data.</text>
</comment>
<gene>
    <name evidence="3" type="ORF">D0C36_02715</name>
</gene>
<evidence type="ECO:0000256" key="1">
    <source>
        <dbReference type="SAM" id="MobiDB-lite"/>
    </source>
</evidence>
<dbReference type="Proteomes" id="UP000264217">
    <property type="component" value="Unassembled WGS sequence"/>
</dbReference>
<dbReference type="InterPro" id="IPR021345">
    <property type="entry name" value="DUF2961"/>
</dbReference>
<name>A0A372NWI5_9SPHI</name>
<dbReference type="OrthoDB" id="2518538at2"/>
<dbReference type="AlphaFoldDB" id="A0A372NWI5"/>
<dbReference type="Gene3D" id="2.60.120.1390">
    <property type="match status" value="1"/>
</dbReference>
<evidence type="ECO:0000313" key="3">
    <source>
        <dbReference type="EMBL" id="RFZ94478.1"/>
    </source>
</evidence>
<protein>
    <submittedName>
        <fullName evidence="3">DUF2961 domain-containing protein</fullName>
    </submittedName>
</protein>
<sequence length="408" mass="45639">MKLKYFTSTVYAGLFLLFASACNTGSTGGDIYQFDENADTRWSSPENLNGNKAEGGKENKTAKGHPSDPIPAGGSKALLDIKGQGVINRIWATVNDRSPEMLRSLKIEIFWDGEKKPAVTAPFGDFFGAGLGKTSAFENEFFVNPEARSFTCLIPMPFKKAAKIVVTNESGKVLNDIYFDVDYTLKQIPSNSLYLHAYWHRDTLTTLGKDFELLPKVEGNGRFLGVNVGVNANPVYRKSWFGEGEVKMYMDNDGDYPTLNGTGTEDYIGTGWGQGKYTTRYTGCTIANDTLLQWAFYRYHVKDPVYFKNNLKVTIQQIGGYDTDSIAVFQKQGAPLIPVTTYNGKMYRFYDGSSKFEPSKPGSPKGWTNYYRRDDFASTAFFYLDKPTDNLPALQPVAYRVANLRVKQ</sequence>
<feature type="chain" id="PRO_5016770026" evidence="2">
    <location>
        <begin position="22"/>
        <end position="408"/>
    </location>
</feature>
<keyword evidence="2" id="KW-0732">Signal</keyword>
<dbReference type="EMBL" id="QWDC01000001">
    <property type="protein sequence ID" value="RFZ94478.1"/>
    <property type="molecule type" value="Genomic_DNA"/>
</dbReference>
<dbReference type="PROSITE" id="PS51257">
    <property type="entry name" value="PROKAR_LIPOPROTEIN"/>
    <property type="match status" value="1"/>
</dbReference>
<reference evidence="3 4" key="1">
    <citation type="submission" date="2018-08" db="EMBL/GenBank/DDBJ databases">
        <title>Mucilaginibacter sp. MYSH2.</title>
        <authorList>
            <person name="Seo T."/>
        </authorList>
    </citation>
    <scope>NUCLEOTIDE SEQUENCE [LARGE SCALE GENOMIC DNA]</scope>
    <source>
        <strain evidence="3 4">MYSH2</strain>
    </source>
</reference>
<evidence type="ECO:0000313" key="4">
    <source>
        <dbReference type="Proteomes" id="UP000264217"/>
    </source>
</evidence>
<keyword evidence="4" id="KW-1185">Reference proteome</keyword>